<dbReference type="Proteomes" id="UP000019277">
    <property type="component" value="Unassembled WGS sequence"/>
</dbReference>
<evidence type="ECO:0000313" key="3">
    <source>
        <dbReference type="Proteomes" id="UP000019277"/>
    </source>
</evidence>
<reference evidence="2 3" key="1">
    <citation type="journal article" date="2014" name="Genome Announc.">
        <title>Draft Genome Sequence of the Antitrypanosomally Active Sponge-Associated Bacterium Actinokineospora sp. Strain EG49.</title>
        <authorList>
            <person name="Harjes J."/>
            <person name="Ryu T."/>
            <person name="Abdelmohsen U.R."/>
            <person name="Moitinho-Silva L."/>
            <person name="Horn H."/>
            <person name="Ravasi T."/>
            <person name="Hentschel U."/>
        </authorList>
    </citation>
    <scope>NUCLEOTIDE SEQUENCE [LARGE SCALE GENOMIC DNA]</scope>
    <source>
        <strain evidence="2 3">EG49</strain>
    </source>
</reference>
<name>W7IEH2_9PSEU</name>
<feature type="compositionally biased region" description="Basic and acidic residues" evidence="1">
    <location>
        <begin position="1"/>
        <end position="11"/>
    </location>
</feature>
<evidence type="ECO:0000256" key="1">
    <source>
        <dbReference type="SAM" id="MobiDB-lite"/>
    </source>
</evidence>
<accession>W7IEH2</accession>
<sequence>MGPPPPRRDAGYAESTAVHHSAPTPSTRPTATGFLVGAAPQVALLIAHAGGALADAYFAAHTAVSLATALTGFG</sequence>
<evidence type="ECO:0000313" key="2">
    <source>
        <dbReference type="EMBL" id="EWC59250.1"/>
    </source>
</evidence>
<organism evidence="2 3">
    <name type="scientific">Actinokineospora spheciospongiae</name>
    <dbReference type="NCBI Taxonomy" id="909613"/>
    <lineage>
        <taxon>Bacteria</taxon>
        <taxon>Bacillati</taxon>
        <taxon>Actinomycetota</taxon>
        <taxon>Actinomycetes</taxon>
        <taxon>Pseudonocardiales</taxon>
        <taxon>Pseudonocardiaceae</taxon>
        <taxon>Actinokineospora</taxon>
    </lineage>
</organism>
<gene>
    <name evidence="2" type="ORF">UO65_5466</name>
</gene>
<feature type="compositionally biased region" description="Low complexity" evidence="1">
    <location>
        <begin position="21"/>
        <end position="30"/>
    </location>
</feature>
<comment type="caution">
    <text evidence="2">The sequence shown here is derived from an EMBL/GenBank/DDBJ whole genome shotgun (WGS) entry which is preliminary data.</text>
</comment>
<dbReference type="RefSeq" id="WP_152552300.1">
    <property type="nucleotide sequence ID" value="NZ_AYXG01000212.1"/>
</dbReference>
<dbReference type="STRING" id="909613.UO65_5466"/>
<proteinExistence type="predicted"/>
<dbReference type="AlphaFoldDB" id="W7IEH2"/>
<dbReference type="EMBL" id="AYXG01000212">
    <property type="protein sequence ID" value="EWC59250.1"/>
    <property type="molecule type" value="Genomic_DNA"/>
</dbReference>
<protein>
    <submittedName>
        <fullName evidence="2">Uncharacterized protein</fullName>
    </submittedName>
</protein>
<keyword evidence="3" id="KW-1185">Reference proteome</keyword>
<feature type="region of interest" description="Disordered" evidence="1">
    <location>
        <begin position="1"/>
        <end position="30"/>
    </location>
</feature>